<feature type="domain" description="Aminoglycoside phosphotransferase" evidence="1">
    <location>
        <begin position="22"/>
        <end position="241"/>
    </location>
</feature>
<dbReference type="AlphaFoldDB" id="A0A562UTP1"/>
<dbReference type="EMBL" id="VLLK01000001">
    <property type="protein sequence ID" value="TWJ08958.1"/>
    <property type="molecule type" value="Genomic_DNA"/>
</dbReference>
<dbReference type="STRING" id="476157.GCA_001663155_00165"/>
<dbReference type="PANTHER" id="PTHR21310:SF57">
    <property type="entry name" value="BLR2944 PROTEIN"/>
    <property type="match status" value="1"/>
</dbReference>
<comment type="caution">
    <text evidence="2">The sequence shown here is derived from an EMBL/GenBank/DDBJ whole genome shotgun (WGS) entry which is preliminary data.</text>
</comment>
<evidence type="ECO:0000313" key="2">
    <source>
        <dbReference type="EMBL" id="TWJ08958.1"/>
    </source>
</evidence>
<dbReference type="PANTHER" id="PTHR21310">
    <property type="entry name" value="AMINOGLYCOSIDE PHOSPHOTRANSFERASE-RELATED-RELATED"/>
    <property type="match status" value="1"/>
</dbReference>
<keyword evidence="3" id="KW-1185">Reference proteome</keyword>
<dbReference type="RefSeq" id="WP_245638257.1">
    <property type="nucleotide sequence ID" value="NZ_CP015963.1"/>
</dbReference>
<organism evidence="2 3">
    <name type="scientific">Altererythrobacter ishigakiensis</name>
    <dbReference type="NCBI Taxonomy" id="476157"/>
    <lineage>
        <taxon>Bacteria</taxon>
        <taxon>Pseudomonadati</taxon>
        <taxon>Pseudomonadota</taxon>
        <taxon>Alphaproteobacteria</taxon>
        <taxon>Sphingomonadales</taxon>
        <taxon>Erythrobacteraceae</taxon>
        <taxon>Altererythrobacter</taxon>
    </lineage>
</organism>
<dbReference type="InterPro" id="IPR011009">
    <property type="entry name" value="Kinase-like_dom_sf"/>
</dbReference>
<name>A0A562UTP1_9SPHN</name>
<dbReference type="Pfam" id="PF01636">
    <property type="entry name" value="APH"/>
    <property type="match status" value="1"/>
</dbReference>
<gene>
    <name evidence="2" type="ORF">JN10_0579</name>
</gene>
<dbReference type="InterPro" id="IPR041726">
    <property type="entry name" value="ACAD10_11_N"/>
</dbReference>
<protein>
    <submittedName>
        <fullName evidence="2">Aminoglycoside phosphotransferase (APT) family kinase protein</fullName>
    </submittedName>
</protein>
<keyword evidence="2" id="KW-0808">Transferase</keyword>
<dbReference type="InterPro" id="IPR002575">
    <property type="entry name" value="Aminoglycoside_PTrfase"/>
</dbReference>
<dbReference type="CDD" id="cd05154">
    <property type="entry name" value="ACAD10_11_N-like"/>
    <property type="match status" value="1"/>
</dbReference>
<proteinExistence type="predicted"/>
<sequence length="441" mass="48681">MIEGGLTRALARVGLSAPSGLARLTGGATMESWRFSTSGEGYVLRRAPSLEFIAERPMSHAGEAAVIEAARKAGVTAPEVLTVLEESDGIGSGFIMRALPGTPNPKEILAMEGADTILRQAARDLARIHSLKREDLPADVPVMDYRAAIADLRAQFEEAGGDRPIIALGLKWLEDNCPEPCEPVLNHGDYRMGNILADNDQLTGVLDWELAHFGDPHEDLAFGCMAVWRFARYDRPALGLGSLEDYFAAYEAESGRTVDRERFRYWLIHRTVWWAMGCLRCAKVWRDGSDRMLERVVISRRTSEQELDLLMLLEEDAPEEERALPAEPMIEPGETHGEATSGEIAVAISEWLEMLKPLMQGHNRFQLAVARNALGMIARDDDIVPRVTEPDLAQAILVGEETLASPGLLRELKEAALEKVMADVPKYPALAVAMKKWTGEE</sequence>
<evidence type="ECO:0000313" key="3">
    <source>
        <dbReference type="Proteomes" id="UP000320547"/>
    </source>
</evidence>
<accession>A0A562UTP1</accession>
<dbReference type="Gene3D" id="3.90.1200.10">
    <property type="match status" value="1"/>
</dbReference>
<keyword evidence="2" id="KW-0418">Kinase</keyword>
<dbReference type="GO" id="GO:0016301">
    <property type="term" value="F:kinase activity"/>
    <property type="evidence" value="ECO:0007669"/>
    <property type="project" value="UniProtKB-KW"/>
</dbReference>
<dbReference type="Proteomes" id="UP000320547">
    <property type="component" value="Unassembled WGS sequence"/>
</dbReference>
<dbReference type="Gene3D" id="3.30.200.20">
    <property type="entry name" value="Phosphorylase Kinase, domain 1"/>
    <property type="match status" value="1"/>
</dbReference>
<reference evidence="2 3" key="1">
    <citation type="submission" date="2019-07" db="EMBL/GenBank/DDBJ databases">
        <title>Genomic Encyclopedia of Archaeal and Bacterial Type Strains, Phase II (KMG-II): from individual species to whole genera.</title>
        <authorList>
            <person name="Goeker M."/>
        </authorList>
    </citation>
    <scope>NUCLEOTIDE SEQUENCE [LARGE SCALE GENOMIC DNA]</scope>
    <source>
        <strain evidence="2 3">ATCC BAA-2084</strain>
    </source>
</reference>
<evidence type="ECO:0000259" key="1">
    <source>
        <dbReference type="Pfam" id="PF01636"/>
    </source>
</evidence>
<dbReference type="InterPro" id="IPR051678">
    <property type="entry name" value="AGP_Transferase"/>
</dbReference>
<dbReference type="SUPFAM" id="SSF56112">
    <property type="entry name" value="Protein kinase-like (PK-like)"/>
    <property type="match status" value="1"/>
</dbReference>